<dbReference type="GeneID" id="58164827"/>
<dbReference type="Pfam" id="PF05015">
    <property type="entry name" value="HigB-like_toxin"/>
    <property type="match status" value="1"/>
</dbReference>
<proteinExistence type="predicted"/>
<gene>
    <name evidence="1" type="ORF">QOR41_16490</name>
</gene>
<dbReference type="RefSeq" id="WP_163167899.1">
    <property type="nucleotide sequence ID" value="NZ_JASKNE010000007.1"/>
</dbReference>
<organism evidence="1 2">
    <name type="scientific">Acinetobacter terrestris</name>
    <dbReference type="NCBI Taxonomy" id="2529843"/>
    <lineage>
        <taxon>Bacteria</taxon>
        <taxon>Pseudomonadati</taxon>
        <taxon>Pseudomonadota</taxon>
        <taxon>Gammaproteobacteria</taxon>
        <taxon>Moraxellales</taxon>
        <taxon>Moraxellaceae</taxon>
        <taxon>Acinetobacter</taxon>
        <taxon>Acinetobacter Taxon 24</taxon>
    </lineage>
</organism>
<geneLocation type="plasmid" evidence="1">
    <name>unnamed2</name>
</geneLocation>
<dbReference type="InterPro" id="IPR035093">
    <property type="entry name" value="RelE/ParE_toxin_dom_sf"/>
</dbReference>
<comment type="caution">
    <text evidence="1">The sequence shown here is derived from an EMBL/GenBank/DDBJ whole genome shotgun (WGS) entry which is preliminary data.</text>
</comment>
<protein>
    <submittedName>
        <fullName evidence="1">Type II toxin-antitoxin system RelE/ParE family toxin</fullName>
    </submittedName>
</protein>
<dbReference type="SUPFAM" id="SSF143011">
    <property type="entry name" value="RelE-like"/>
    <property type="match status" value="1"/>
</dbReference>
<dbReference type="PANTHER" id="PTHR40266:SF2">
    <property type="entry name" value="TOXIN HIGB-1"/>
    <property type="match status" value="1"/>
</dbReference>
<sequence>MIVDFNHKGLERFFKTSSTAGIQSVHSTKLKRQLTALNEAQSIDEMNFPGWKLHPLKGKLKDHWAITVNANWRLTFIFKDGNAYIVDYQDYH</sequence>
<dbReference type="Gene3D" id="3.30.2310.20">
    <property type="entry name" value="RelE-like"/>
    <property type="match status" value="1"/>
</dbReference>
<dbReference type="Proteomes" id="UP001241935">
    <property type="component" value="Unassembled WGS sequence"/>
</dbReference>
<name>A0AAW6UVU3_9GAMM</name>
<dbReference type="PANTHER" id="PTHR40266">
    <property type="entry name" value="TOXIN HIGB-1"/>
    <property type="match status" value="1"/>
</dbReference>
<dbReference type="AlphaFoldDB" id="A0AAW6UVU3"/>
<evidence type="ECO:0000313" key="1">
    <source>
        <dbReference type="EMBL" id="MDK1685358.1"/>
    </source>
</evidence>
<dbReference type="EMBL" id="JASKNE010000007">
    <property type="protein sequence ID" value="MDK1685358.1"/>
    <property type="molecule type" value="Genomic_DNA"/>
</dbReference>
<reference evidence="1" key="1">
    <citation type="submission" date="2023-04" db="EMBL/GenBank/DDBJ databases">
        <title>The environmental microbiomes in feedlot watering bowls are a reservoir of florfenicol resistance for bovine respiratory disease pathogens.</title>
        <authorList>
            <person name="Kos D.W."/>
            <person name="Ruzzini A.C."/>
            <person name="Schreiner B."/>
            <person name="Jelinski M.D."/>
        </authorList>
    </citation>
    <scope>NUCLEOTIDE SEQUENCE</scope>
    <source>
        <strain evidence="1">WB3</strain>
        <plasmid evidence="1">unnamed2</plasmid>
    </source>
</reference>
<evidence type="ECO:0000313" key="2">
    <source>
        <dbReference type="Proteomes" id="UP001241935"/>
    </source>
</evidence>
<dbReference type="InterPro" id="IPR007711">
    <property type="entry name" value="HigB-1"/>
</dbReference>
<keyword evidence="1" id="KW-0614">Plasmid</keyword>
<accession>A0AAW6UVU3</accession>